<dbReference type="SUPFAM" id="SSF52374">
    <property type="entry name" value="Nucleotidylyl transferase"/>
    <property type="match status" value="1"/>
</dbReference>
<evidence type="ECO:0000256" key="3">
    <source>
        <dbReference type="ARBA" id="ARBA00012838"/>
    </source>
</evidence>
<dbReference type="PRINTS" id="PR01041">
    <property type="entry name" value="TRNASYNTHMET"/>
</dbReference>
<feature type="compositionally biased region" description="Basic and acidic residues" evidence="14">
    <location>
        <begin position="618"/>
        <end position="627"/>
    </location>
</feature>
<keyword evidence="7 13" id="KW-0067">ATP-binding</keyword>
<dbReference type="CDD" id="cd00814">
    <property type="entry name" value="MetRS_core"/>
    <property type="match status" value="1"/>
</dbReference>
<dbReference type="PANTHER" id="PTHR45765:SF1">
    <property type="entry name" value="METHIONINE--TRNA LIGASE, CYTOPLASMIC"/>
    <property type="match status" value="1"/>
</dbReference>
<dbReference type="PANTHER" id="PTHR45765">
    <property type="entry name" value="METHIONINE--TRNA LIGASE"/>
    <property type="match status" value="1"/>
</dbReference>
<dbReference type="CDD" id="cd07957">
    <property type="entry name" value="Anticodon_Ia_Met"/>
    <property type="match status" value="1"/>
</dbReference>
<accession>A0A0G2IAE0</accession>
<proteinExistence type="inferred from homology"/>
<reference evidence="17 18" key="1">
    <citation type="submission" date="2015-05" db="EMBL/GenBank/DDBJ databases">
        <title>Distinctive expansion of gene families associated with plant cell wall degradation and secondary metabolism in the genomes of grapevine trunk pathogens.</title>
        <authorList>
            <person name="Lawrence D.P."/>
            <person name="Travadon R."/>
            <person name="Rolshausen P.E."/>
            <person name="Baumgartner K."/>
        </authorList>
    </citation>
    <scope>NUCLEOTIDE SEQUENCE [LARGE SCALE GENOMIC DNA]</scope>
    <source>
        <strain evidence="17">DA912</strain>
    </source>
</reference>
<dbReference type="InterPro" id="IPR029038">
    <property type="entry name" value="MetRS_Zn"/>
</dbReference>
<evidence type="ECO:0000256" key="7">
    <source>
        <dbReference type="ARBA" id="ARBA00022840"/>
    </source>
</evidence>
<comment type="caution">
    <text evidence="17">The sequence shown here is derived from an EMBL/GenBank/DDBJ whole genome shotgun (WGS) entry which is preliminary data.</text>
</comment>
<dbReference type="InterPro" id="IPR023458">
    <property type="entry name" value="Met-tRNA_ligase_1"/>
</dbReference>
<dbReference type="Gene3D" id="2.20.28.20">
    <property type="entry name" value="Methionyl-tRNA synthetase, Zn-domain"/>
    <property type="match status" value="1"/>
</dbReference>
<dbReference type="InterPro" id="IPR001412">
    <property type="entry name" value="aa-tRNA-synth_I_CS"/>
</dbReference>
<dbReference type="Proteomes" id="UP000034680">
    <property type="component" value="Unassembled WGS sequence"/>
</dbReference>
<dbReference type="InterPro" id="IPR009080">
    <property type="entry name" value="tRNAsynth_Ia_anticodon-bd"/>
</dbReference>
<dbReference type="NCBIfam" id="TIGR00398">
    <property type="entry name" value="metG"/>
    <property type="match status" value="1"/>
</dbReference>
<evidence type="ECO:0000256" key="5">
    <source>
        <dbReference type="ARBA" id="ARBA00022598"/>
    </source>
</evidence>
<name>A0A0G2IAE0_9PEZI</name>
<dbReference type="InterPro" id="IPR015413">
    <property type="entry name" value="Methionyl/Leucyl_tRNA_Synth"/>
</dbReference>
<dbReference type="Pfam" id="PF19303">
    <property type="entry name" value="Anticodon_3"/>
    <property type="match status" value="1"/>
</dbReference>
<evidence type="ECO:0000313" key="18">
    <source>
        <dbReference type="Proteomes" id="UP000034680"/>
    </source>
</evidence>
<keyword evidence="18" id="KW-1185">Reference proteome</keyword>
<comment type="catalytic activity">
    <reaction evidence="12">
        <text>tRNA(Met) + L-methionine + ATP = L-methionyl-tRNA(Met) + AMP + diphosphate</text>
        <dbReference type="Rhea" id="RHEA:13481"/>
        <dbReference type="Rhea" id="RHEA-COMP:9667"/>
        <dbReference type="Rhea" id="RHEA-COMP:9698"/>
        <dbReference type="ChEBI" id="CHEBI:30616"/>
        <dbReference type="ChEBI" id="CHEBI:33019"/>
        <dbReference type="ChEBI" id="CHEBI:57844"/>
        <dbReference type="ChEBI" id="CHEBI:78442"/>
        <dbReference type="ChEBI" id="CHEBI:78530"/>
        <dbReference type="ChEBI" id="CHEBI:456215"/>
        <dbReference type="EC" id="6.1.1.10"/>
    </reaction>
</comment>
<evidence type="ECO:0000256" key="6">
    <source>
        <dbReference type="ARBA" id="ARBA00022741"/>
    </source>
</evidence>
<dbReference type="InterPro" id="IPR041872">
    <property type="entry name" value="Anticodon_Met"/>
</dbReference>
<keyword evidence="10 13" id="KW-0030">Aminoacyl-tRNA synthetase</keyword>
<evidence type="ECO:0000256" key="8">
    <source>
        <dbReference type="ARBA" id="ARBA00022884"/>
    </source>
</evidence>
<evidence type="ECO:0000256" key="2">
    <source>
        <dbReference type="ARBA" id="ARBA00005594"/>
    </source>
</evidence>
<feature type="domain" description="Methionyl/Leucyl tRNA synthetase" evidence="15">
    <location>
        <begin position="15"/>
        <end position="440"/>
    </location>
</feature>
<dbReference type="STRING" id="1214573.A0A0G2IAE0"/>
<evidence type="ECO:0000256" key="11">
    <source>
        <dbReference type="ARBA" id="ARBA00030904"/>
    </source>
</evidence>
<protein>
    <recommendedName>
        <fullName evidence="3">methionine--tRNA ligase</fullName>
        <ecNumber evidence="3">6.1.1.10</ecNumber>
    </recommendedName>
    <alternativeName>
        <fullName evidence="11">Methionyl-tRNA synthetase</fullName>
    </alternativeName>
</protein>
<dbReference type="SUPFAM" id="SSF57770">
    <property type="entry name" value="Methionyl-tRNA synthetase (MetRS), Zn-domain"/>
    <property type="match status" value="1"/>
</dbReference>
<keyword evidence="8" id="KW-0694">RNA-binding</keyword>
<evidence type="ECO:0000256" key="1">
    <source>
        <dbReference type="ARBA" id="ARBA00004496"/>
    </source>
</evidence>
<feature type="domain" description="Methionyl-tRNA synthetase anticodon-binding" evidence="16">
    <location>
        <begin position="463"/>
        <end position="601"/>
    </location>
</feature>
<evidence type="ECO:0000259" key="16">
    <source>
        <dbReference type="Pfam" id="PF19303"/>
    </source>
</evidence>
<comment type="subcellular location">
    <subcellularLocation>
        <location evidence="1">Cytoplasm</location>
    </subcellularLocation>
</comment>
<dbReference type="GO" id="GO:0017101">
    <property type="term" value="C:aminoacyl-tRNA synthetase multienzyme complex"/>
    <property type="evidence" value="ECO:0007669"/>
    <property type="project" value="TreeGrafter"/>
</dbReference>
<dbReference type="Gene3D" id="3.40.50.620">
    <property type="entry name" value="HUPs"/>
    <property type="match status" value="1"/>
</dbReference>
<dbReference type="GO" id="GO:0004825">
    <property type="term" value="F:methionine-tRNA ligase activity"/>
    <property type="evidence" value="ECO:0007669"/>
    <property type="project" value="UniProtKB-EC"/>
</dbReference>
<dbReference type="PROSITE" id="PS00178">
    <property type="entry name" value="AA_TRNA_LIGASE_I"/>
    <property type="match status" value="1"/>
</dbReference>
<evidence type="ECO:0000313" key="17">
    <source>
        <dbReference type="EMBL" id="KKY36705.1"/>
    </source>
</evidence>
<gene>
    <name evidence="17" type="ORF">UCDDA912_g03289</name>
</gene>
<feature type="compositionally biased region" description="Basic and acidic residues" evidence="14">
    <location>
        <begin position="652"/>
        <end position="663"/>
    </location>
</feature>
<sequence length="678" mass="75981">MATDPILPVDGKRNILITSALPYVNNVPHLGNVIGSVLSADVFSRWSKARGFQTLFVCGSDEYGTATETKALEEGVSPEELCRKYHALHKEIYDWFKIEFDIFGRTPTEHQTQITQDIFRNLWNNGFILEREEFQPFCSHANHNSFLADRFVEGECSICGDNGARGDQCDKCGNLLDPFQPESEAGASEDAAAKGTGWLVNPRCKVDGTTPERRKTKHLYLRLDALGDEIKGWFLEASKKGAWSSNCIQITDSWIQKGLLPRAITRDLKWGTAIPKGLKGLDDEAYANKVFYVWFDACIGYVSITANYTDGKNADGKLWEKWWKSDNVDLIQFMGKDNVPFHTIVFPGSQIGTREKWTKVHKLSTTEYLNYEESKFSKSKGVGVFGNNAKDTGIEPNVWRYYLLSRRPETADSEFKWTEFVDANNNDLLKNLGNFNQRVLKYCQAKYESVVPDYTKYTSEGLDAHVRDVNALLKEYNAHMDATKLRAGLQTVLAISALGNKLLQDNKLDNRLLAEEPDRCAAVIGLALNHIALLASIVAPYMPGTAASIFEQLGLEPQPSIPDAWVTDAIRPGHKLGTPKLLFTQIPAAKVEEWREAYGGEEVKKAKELAARKAEEKRLAKERDKEKKRLKKLAAAQAKENETPAAKPSVESTEKKEMADPEIEKVTEAIAKADVHTS</sequence>
<evidence type="ECO:0000256" key="9">
    <source>
        <dbReference type="ARBA" id="ARBA00022917"/>
    </source>
</evidence>
<keyword evidence="9 13" id="KW-0648">Protein biosynthesis</keyword>
<feature type="region of interest" description="Disordered" evidence="14">
    <location>
        <begin position="618"/>
        <end position="663"/>
    </location>
</feature>
<dbReference type="InterPro" id="IPR033911">
    <property type="entry name" value="MetRS_core"/>
</dbReference>
<organism evidence="17 18">
    <name type="scientific">Diaporthe ampelina</name>
    <dbReference type="NCBI Taxonomy" id="1214573"/>
    <lineage>
        <taxon>Eukaryota</taxon>
        <taxon>Fungi</taxon>
        <taxon>Dikarya</taxon>
        <taxon>Ascomycota</taxon>
        <taxon>Pezizomycotina</taxon>
        <taxon>Sordariomycetes</taxon>
        <taxon>Sordariomycetidae</taxon>
        <taxon>Diaporthales</taxon>
        <taxon>Diaporthaceae</taxon>
        <taxon>Diaporthe</taxon>
    </lineage>
</organism>
<dbReference type="SUPFAM" id="SSF47323">
    <property type="entry name" value="Anticodon-binding domain of a subclass of class I aminoacyl-tRNA synthetases"/>
    <property type="match status" value="1"/>
</dbReference>
<dbReference type="InterPro" id="IPR014758">
    <property type="entry name" value="Met-tRNA_synth"/>
</dbReference>
<evidence type="ECO:0000256" key="4">
    <source>
        <dbReference type="ARBA" id="ARBA00022555"/>
    </source>
</evidence>
<keyword evidence="5 13" id="KW-0436">Ligase</keyword>
<evidence type="ECO:0000256" key="14">
    <source>
        <dbReference type="SAM" id="MobiDB-lite"/>
    </source>
</evidence>
<evidence type="ECO:0000259" key="15">
    <source>
        <dbReference type="Pfam" id="PF09334"/>
    </source>
</evidence>
<comment type="similarity">
    <text evidence="2 13">Belongs to the class-I aminoacyl-tRNA synthetase family.</text>
</comment>
<dbReference type="GO" id="GO:0005829">
    <property type="term" value="C:cytosol"/>
    <property type="evidence" value="ECO:0007669"/>
    <property type="project" value="TreeGrafter"/>
</dbReference>
<dbReference type="FunFam" id="1.10.730.10:FF:000031">
    <property type="entry name" value="Putative Methionyl-tRNA synthetase"/>
    <property type="match status" value="1"/>
</dbReference>
<dbReference type="EMBL" id="LCUC01000111">
    <property type="protein sequence ID" value="KKY36705.1"/>
    <property type="molecule type" value="Genomic_DNA"/>
</dbReference>
<reference evidence="17 18" key="2">
    <citation type="submission" date="2015-05" db="EMBL/GenBank/DDBJ databases">
        <authorList>
            <person name="Morales-Cruz A."/>
            <person name="Amrine K.C."/>
            <person name="Cantu D."/>
        </authorList>
    </citation>
    <scope>NUCLEOTIDE SEQUENCE [LARGE SCALE GENOMIC DNA]</scope>
    <source>
        <strain evidence="17">DA912</strain>
    </source>
</reference>
<keyword evidence="4" id="KW-0820">tRNA-binding</keyword>
<dbReference type="GO" id="GO:0006431">
    <property type="term" value="P:methionyl-tRNA aminoacylation"/>
    <property type="evidence" value="ECO:0007669"/>
    <property type="project" value="InterPro"/>
</dbReference>
<dbReference type="OrthoDB" id="5844513at2759"/>
<dbReference type="InterPro" id="IPR014729">
    <property type="entry name" value="Rossmann-like_a/b/a_fold"/>
</dbReference>
<dbReference type="GO" id="GO:0000049">
    <property type="term" value="F:tRNA binding"/>
    <property type="evidence" value="ECO:0007669"/>
    <property type="project" value="UniProtKB-KW"/>
</dbReference>
<dbReference type="AlphaFoldDB" id="A0A0G2IAE0"/>
<dbReference type="Gene3D" id="1.10.730.10">
    <property type="entry name" value="Isoleucyl-tRNA Synthetase, Domain 1"/>
    <property type="match status" value="1"/>
</dbReference>
<evidence type="ECO:0000256" key="10">
    <source>
        <dbReference type="ARBA" id="ARBA00023146"/>
    </source>
</evidence>
<dbReference type="Pfam" id="PF09334">
    <property type="entry name" value="tRNA-synt_1g"/>
    <property type="match status" value="1"/>
</dbReference>
<keyword evidence="6 13" id="KW-0547">Nucleotide-binding</keyword>
<dbReference type="EC" id="6.1.1.10" evidence="3"/>
<dbReference type="GO" id="GO:0005524">
    <property type="term" value="F:ATP binding"/>
    <property type="evidence" value="ECO:0007669"/>
    <property type="project" value="UniProtKB-KW"/>
</dbReference>
<evidence type="ECO:0000256" key="13">
    <source>
        <dbReference type="RuleBase" id="RU363039"/>
    </source>
</evidence>
<evidence type="ECO:0000256" key="12">
    <source>
        <dbReference type="ARBA" id="ARBA00047364"/>
    </source>
</evidence>